<dbReference type="EMBL" id="BK014895">
    <property type="protein sequence ID" value="DAD81094.1"/>
    <property type="molecule type" value="Genomic_DNA"/>
</dbReference>
<evidence type="ECO:0000256" key="1">
    <source>
        <dbReference type="SAM" id="Phobius"/>
    </source>
</evidence>
<sequence>MLSTKSTYPILGPSVYPSQVILFILYYFI</sequence>
<protein>
    <submittedName>
        <fullName evidence="2">Uncharacterized protein</fullName>
    </submittedName>
</protein>
<keyword evidence="1" id="KW-0812">Transmembrane</keyword>
<name>A0A8S5MFR3_9CAUD</name>
<organism evidence="2">
    <name type="scientific">Siphoviridae sp. ctq1q8</name>
    <dbReference type="NCBI Taxonomy" id="2826467"/>
    <lineage>
        <taxon>Viruses</taxon>
        <taxon>Duplodnaviria</taxon>
        <taxon>Heunggongvirae</taxon>
        <taxon>Uroviricota</taxon>
        <taxon>Caudoviricetes</taxon>
    </lineage>
</organism>
<keyword evidence="1" id="KW-1133">Transmembrane helix</keyword>
<evidence type="ECO:0000313" key="2">
    <source>
        <dbReference type="EMBL" id="DAD81094.1"/>
    </source>
</evidence>
<reference evidence="2" key="1">
    <citation type="journal article" date="2021" name="Proc. Natl. Acad. Sci. U.S.A.">
        <title>A Catalog of Tens of Thousands of Viruses from Human Metagenomes Reveals Hidden Associations with Chronic Diseases.</title>
        <authorList>
            <person name="Tisza M.J."/>
            <person name="Buck C.B."/>
        </authorList>
    </citation>
    <scope>NUCLEOTIDE SEQUENCE</scope>
    <source>
        <strain evidence="2">Ctq1q8</strain>
    </source>
</reference>
<feature type="transmembrane region" description="Helical" evidence="1">
    <location>
        <begin position="6"/>
        <end position="28"/>
    </location>
</feature>
<accession>A0A8S5MFR3</accession>
<keyword evidence="1" id="KW-0472">Membrane</keyword>
<proteinExistence type="predicted"/>